<dbReference type="Gene3D" id="3.40.50.300">
    <property type="entry name" value="P-loop containing nucleotide triphosphate hydrolases"/>
    <property type="match status" value="1"/>
</dbReference>
<organism evidence="3 4">
    <name type="scientific">Trichoderma asperellum (strain ATCC 204424 / CBS 433.97 / NBRC 101777)</name>
    <dbReference type="NCBI Taxonomy" id="1042311"/>
    <lineage>
        <taxon>Eukaryota</taxon>
        <taxon>Fungi</taxon>
        <taxon>Dikarya</taxon>
        <taxon>Ascomycota</taxon>
        <taxon>Pezizomycotina</taxon>
        <taxon>Sordariomycetes</taxon>
        <taxon>Hypocreomycetidae</taxon>
        <taxon>Hypocreales</taxon>
        <taxon>Hypocreaceae</taxon>
        <taxon>Trichoderma</taxon>
    </lineage>
</organism>
<dbReference type="PANTHER" id="PTHR10039:SF15">
    <property type="entry name" value="NACHT DOMAIN-CONTAINING PROTEIN"/>
    <property type="match status" value="1"/>
</dbReference>
<dbReference type="Proteomes" id="UP000240493">
    <property type="component" value="Unassembled WGS sequence"/>
</dbReference>
<evidence type="ECO:0000259" key="2">
    <source>
        <dbReference type="Pfam" id="PF24883"/>
    </source>
</evidence>
<accession>A0A2T3YQA9</accession>
<keyword evidence="4" id="KW-1185">Reference proteome</keyword>
<name>A0A2T3YQA9_TRIA4</name>
<protein>
    <recommendedName>
        <fullName evidence="2">Nephrocystin 3-like N-terminal domain-containing protein</fullName>
    </recommendedName>
</protein>
<dbReference type="OrthoDB" id="1577640at2759"/>
<dbReference type="EMBL" id="KZ679302">
    <property type="protein sequence ID" value="PTB34762.1"/>
    <property type="molecule type" value="Genomic_DNA"/>
</dbReference>
<evidence type="ECO:0000256" key="1">
    <source>
        <dbReference type="ARBA" id="ARBA00022737"/>
    </source>
</evidence>
<feature type="domain" description="Nephrocystin 3-like N-terminal" evidence="2">
    <location>
        <begin position="39"/>
        <end position="202"/>
    </location>
</feature>
<keyword evidence="1" id="KW-0677">Repeat</keyword>
<dbReference type="STRING" id="1042311.A0A2T3YQA9"/>
<feature type="non-terminal residue" evidence="3">
    <location>
        <position position="368"/>
    </location>
</feature>
<sequence length="368" mass="42157">MFIQSTGADENASQIIHWLSKFRNQIQHSTLRAIRLPETGEWFLHQALFQSWCHDEKPNNIFWCNGIPGAGKSVITSLVVDYLLSSFTEGSEGVAYIYCDPNDLCQQTPVMMMAELLAQLLDSKKAMPRPVLQLYERYDRGKWSPQIEDLETTLLLVCKKFRKLFFVMDGLDELGDGRYWNRLVALLKSLTTTTVRLFVTSRPHWVGVRNMLDHPQFTITAHEKDVRKYLIHTMQQDNDFAKLIDGSLQSKIIRRIMQSSQRTFLNAAIQIQSLMRHTTLADIELAITRMSLDTSKLLEETLEDIKRQSKDRSNLAMKTLTWLAHAKRPMLVKELCQGLAISPGDCCPKKINLVQLKSILDSCLGLVV</sequence>
<dbReference type="InterPro" id="IPR027417">
    <property type="entry name" value="P-loop_NTPase"/>
</dbReference>
<dbReference type="Pfam" id="PF24883">
    <property type="entry name" value="NPHP3_N"/>
    <property type="match status" value="1"/>
</dbReference>
<dbReference type="InterPro" id="IPR056884">
    <property type="entry name" value="NPHP3-like_N"/>
</dbReference>
<dbReference type="PANTHER" id="PTHR10039">
    <property type="entry name" value="AMELOGENIN"/>
    <property type="match status" value="1"/>
</dbReference>
<reference evidence="3 4" key="1">
    <citation type="submission" date="2016-07" db="EMBL/GenBank/DDBJ databases">
        <title>Multiple horizontal gene transfer events from other fungi enriched the ability of initially mycotrophic Trichoderma (Ascomycota) to feed on dead plant biomass.</title>
        <authorList>
            <consortium name="DOE Joint Genome Institute"/>
            <person name="Aerts A."/>
            <person name="Atanasova L."/>
            <person name="Chenthamara K."/>
            <person name="Zhang J."/>
            <person name="Grujic M."/>
            <person name="Henrissat B."/>
            <person name="Kuo A."/>
            <person name="Salamov A."/>
            <person name="Lipzen A."/>
            <person name="Labutti K."/>
            <person name="Barry K."/>
            <person name="Miao Y."/>
            <person name="Rahimi M.J."/>
            <person name="Shen Q."/>
            <person name="Grigoriev I.V."/>
            <person name="Kubicek C.P."/>
            <person name="Druzhinina I.S."/>
        </authorList>
    </citation>
    <scope>NUCLEOTIDE SEQUENCE [LARGE SCALE GENOMIC DNA]</scope>
    <source>
        <strain evidence="3 4">CBS 433.97</strain>
    </source>
</reference>
<dbReference type="AlphaFoldDB" id="A0A2T3YQA9"/>
<dbReference type="SUPFAM" id="SSF52540">
    <property type="entry name" value="P-loop containing nucleoside triphosphate hydrolases"/>
    <property type="match status" value="1"/>
</dbReference>
<evidence type="ECO:0000313" key="3">
    <source>
        <dbReference type="EMBL" id="PTB34762.1"/>
    </source>
</evidence>
<proteinExistence type="predicted"/>
<gene>
    <name evidence="3" type="ORF">M441DRAFT_154932</name>
</gene>
<evidence type="ECO:0000313" key="4">
    <source>
        <dbReference type="Proteomes" id="UP000240493"/>
    </source>
</evidence>